<dbReference type="Proteomes" id="UP000254621">
    <property type="component" value="Unassembled WGS sequence"/>
</dbReference>
<proteinExistence type="predicted"/>
<keyword evidence="1" id="KW-0472">Membrane</keyword>
<gene>
    <name evidence="2" type="ORF">NCTC13645_00122</name>
</gene>
<organism evidence="2 3">
    <name type="scientific">Weissella viridescens</name>
    <name type="common">Lactobacillus viridescens</name>
    <dbReference type="NCBI Taxonomy" id="1629"/>
    <lineage>
        <taxon>Bacteria</taxon>
        <taxon>Bacillati</taxon>
        <taxon>Bacillota</taxon>
        <taxon>Bacilli</taxon>
        <taxon>Lactobacillales</taxon>
        <taxon>Lactobacillaceae</taxon>
        <taxon>Weissella</taxon>
    </lineage>
</organism>
<name>A0A380NW76_WEIVI</name>
<feature type="transmembrane region" description="Helical" evidence="1">
    <location>
        <begin position="6"/>
        <end position="26"/>
    </location>
</feature>
<keyword evidence="1" id="KW-0812">Transmembrane</keyword>
<evidence type="ECO:0000313" key="2">
    <source>
        <dbReference type="EMBL" id="SUP52249.1"/>
    </source>
</evidence>
<evidence type="ECO:0000256" key="1">
    <source>
        <dbReference type="SAM" id="Phobius"/>
    </source>
</evidence>
<dbReference type="AlphaFoldDB" id="A0A380NW76"/>
<feature type="transmembrane region" description="Helical" evidence="1">
    <location>
        <begin position="33"/>
        <end position="54"/>
    </location>
</feature>
<keyword evidence="1" id="KW-1133">Transmembrane helix</keyword>
<protein>
    <submittedName>
        <fullName evidence="2">Uncharacterized protein</fullName>
    </submittedName>
</protein>
<accession>A0A380NW76</accession>
<feature type="transmembrane region" description="Helical" evidence="1">
    <location>
        <begin position="60"/>
        <end position="77"/>
    </location>
</feature>
<dbReference type="EMBL" id="UHIV01000001">
    <property type="protein sequence ID" value="SUP52249.1"/>
    <property type="molecule type" value="Genomic_DNA"/>
</dbReference>
<reference evidence="2 3" key="1">
    <citation type="submission" date="2018-06" db="EMBL/GenBank/DDBJ databases">
        <authorList>
            <consortium name="Pathogen Informatics"/>
            <person name="Doyle S."/>
        </authorList>
    </citation>
    <scope>NUCLEOTIDE SEQUENCE [LARGE SCALE GENOMIC DNA]</scope>
    <source>
        <strain evidence="2 3">NCTC13645</strain>
    </source>
</reference>
<sequence length="86" mass="9447">MAKHWFSTCICCFSNLSAFVGTTYIAAKQTRDIMTTTFIGLIANLVFSVILIPIFGVQGAGLGSMLGFALVLWIRIVKLKSLFQLK</sequence>
<evidence type="ECO:0000313" key="3">
    <source>
        <dbReference type="Proteomes" id="UP000254621"/>
    </source>
</evidence>